<keyword evidence="6" id="KW-1185">Reference proteome</keyword>
<name>A0A239NG73_9ACTN</name>
<evidence type="ECO:0000256" key="2">
    <source>
        <dbReference type="ARBA" id="ARBA00023034"/>
    </source>
</evidence>
<keyword evidence="3" id="KW-0446">Lipid-binding</keyword>
<evidence type="ECO:0000256" key="4">
    <source>
        <dbReference type="ARBA" id="ARBA00023136"/>
    </source>
</evidence>
<dbReference type="GO" id="GO:0070273">
    <property type="term" value="F:phosphatidylinositol-4-phosphate binding"/>
    <property type="evidence" value="ECO:0007669"/>
    <property type="project" value="InterPro"/>
</dbReference>
<evidence type="ECO:0000313" key="5">
    <source>
        <dbReference type="EMBL" id="SNT53957.1"/>
    </source>
</evidence>
<dbReference type="GO" id="GO:0005737">
    <property type="term" value="C:cytoplasm"/>
    <property type="evidence" value="ECO:0007669"/>
    <property type="project" value="UniProtKB-ARBA"/>
</dbReference>
<keyword evidence="4" id="KW-0472">Membrane</keyword>
<dbReference type="RefSeq" id="WP_179282427.1">
    <property type="nucleotide sequence ID" value="NZ_FZOD01000057.1"/>
</dbReference>
<sequence length="211" mass="22663">MVEVDLSGPRLANDLFFVLHDDTTGRMRLSSRLTGLGLAAAVLGELMLTGRVTVELTDGWVGLALVDAAPTGDTLTQTALDHIIAEPSHRFRIWLQFLARTAHTDVAARMTADGLLHPPRGRLSRRWAPVLANTAAWPGGRLNLAIQRRQPLDLQDGVLLGLLVATSGGQLVLWDQNPTYLSASTAALPAPLQELIAQTEAAVGDSVISRR</sequence>
<dbReference type="Gene3D" id="1.10.3630.10">
    <property type="entry name" value="yeast vps74-n-term truncation variant domain like"/>
    <property type="match status" value="1"/>
</dbReference>
<dbReference type="Pfam" id="PF05719">
    <property type="entry name" value="GPP34"/>
    <property type="match status" value="1"/>
</dbReference>
<evidence type="ECO:0000256" key="3">
    <source>
        <dbReference type="ARBA" id="ARBA00023121"/>
    </source>
</evidence>
<evidence type="ECO:0000256" key="1">
    <source>
        <dbReference type="ARBA" id="ARBA00004255"/>
    </source>
</evidence>
<dbReference type="InterPro" id="IPR038261">
    <property type="entry name" value="GPP34-like_sf"/>
</dbReference>
<comment type="subcellular location">
    <subcellularLocation>
        <location evidence="1">Golgi apparatus membrane</location>
        <topology evidence="1">Peripheral membrane protein</topology>
        <orientation evidence="1">Cytoplasmic side</orientation>
    </subcellularLocation>
</comment>
<dbReference type="AlphaFoldDB" id="A0A239NG73"/>
<keyword evidence="2" id="KW-0333">Golgi apparatus</keyword>
<protein>
    <submittedName>
        <fullName evidence="5">Golgi phosphoprotein 3 (GPP34)</fullName>
    </submittedName>
</protein>
<dbReference type="Proteomes" id="UP000198282">
    <property type="component" value="Unassembled WGS sequence"/>
</dbReference>
<gene>
    <name evidence="5" type="ORF">SAMN05216276_105748</name>
</gene>
<accession>A0A239NG73</accession>
<dbReference type="GO" id="GO:0012505">
    <property type="term" value="C:endomembrane system"/>
    <property type="evidence" value="ECO:0007669"/>
    <property type="project" value="UniProtKB-ARBA"/>
</dbReference>
<organism evidence="5 6">
    <name type="scientific">Streptosporangium subroseum</name>
    <dbReference type="NCBI Taxonomy" id="106412"/>
    <lineage>
        <taxon>Bacteria</taxon>
        <taxon>Bacillati</taxon>
        <taxon>Actinomycetota</taxon>
        <taxon>Actinomycetes</taxon>
        <taxon>Streptosporangiales</taxon>
        <taxon>Streptosporangiaceae</taxon>
        <taxon>Streptosporangium</taxon>
    </lineage>
</organism>
<proteinExistence type="predicted"/>
<dbReference type="InterPro" id="IPR008628">
    <property type="entry name" value="GPP34-like"/>
</dbReference>
<dbReference type="EMBL" id="FZOD01000057">
    <property type="protein sequence ID" value="SNT53957.1"/>
    <property type="molecule type" value="Genomic_DNA"/>
</dbReference>
<evidence type="ECO:0000313" key="6">
    <source>
        <dbReference type="Proteomes" id="UP000198282"/>
    </source>
</evidence>
<reference evidence="5 6" key="1">
    <citation type="submission" date="2017-06" db="EMBL/GenBank/DDBJ databases">
        <authorList>
            <person name="Kim H.J."/>
            <person name="Triplett B.A."/>
        </authorList>
    </citation>
    <scope>NUCLEOTIDE SEQUENCE [LARGE SCALE GENOMIC DNA]</scope>
    <source>
        <strain evidence="5 6">CGMCC 4.2132</strain>
    </source>
</reference>